<dbReference type="AlphaFoldDB" id="A0A9K3NUZ6"/>
<proteinExistence type="predicted"/>
<reference evidence="1" key="2">
    <citation type="submission" date="2020-06" db="EMBL/GenBank/DDBJ databases">
        <title>Helianthus annuus Genome sequencing and assembly Release 2.</title>
        <authorList>
            <person name="Gouzy J."/>
            <person name="Langlade N."/>
            <person name="Munos S."/>
        </authorList>
    </citation>
    <scope>NUCLEOTIDE SEQUENCE</scope>
    <source>
        <tissue evidence="1">Leaves</tissue>
    </source>
</reference>
<organism evidence="1 2">
    <name type="scientific">Helianthus annuus</name>
    <name type="common">Common sunflower</name>
    <dbReference type="NCBI Taxonomy" id="4232"/>
    <lineage>
        <taxon>Eukaryota</taxon>
        <taxon>Viridiplantae</taxon>
        <taxon>Streptophyta</taxon>
        <taxon>Embryophyta</taxon>
        <taxon>Tracheophyta</taxon>
        <taxon>Spermatophyta</taxon>
        <taxon>Magnoliopsida</taxon>
        <taxon>eudicotyledons</taxon>
        <taxon>Gunneridae</taxon>
        <taxon>Pentapetalae</taxon>
        <taxon>asterids</taxon>
        <taxon>campanulids</taxon>
        <taxon>Asterales</taxon>
        <taxon>Asteraceae</taxon>
        <taxon>Asteroideae</taxon>
        <taxon>Heliantheae alliance</taxon>
        <taxon>Heliantheae</taxon>
        <taxon>Helianthus</taxon>
    </lineage>
</organism>
<evidence type="ECO:0000313" key="2">
    <source>
        <dbReference type="Proteomes" id="UP000215914"/>
    </source>
</evidence>
<dbReference type="Gramene" id="mRNA:HanXRQr2_Chr03g0091851">
    <property type="protein sequence ID" value="CDS:HanXRQr2_Chr03g0091851.1"/>
    <property type="gene ID" value="HanXRQr2_Chr03g0091851"/>
</dbReference>
<protein>
    <submittedName>
        <fullName evidence="1">Uncharacterized protein</fullName>
    </submittedName>
</protein>
<dbReference type="Proteomes" id="UP000215914">
    <property type="component" value="Unassembled WGS sequence"/>
</dbReference>
<gene>
    <name evidence="1" type="ORF">HanXRQr2_Chr03g0091851</name>
</gene>
<reference evidence="1" key="1">
    <citation type="journal article" date="2017" name="Nature">
        <title>The sunflower genome provides insights into oil metabolism, flowering and Asterid evolution.</title>
        <authorList>
            <person name="Badouin H."/>
            <person name="Gouzy J."/>
            <person name="Grassa C.J."/>
            <person name="Murat F."/>
            <person name="Staton S.E."/>
            <person name="Cottret L."/>
            <person name="Lelandais-Briere C."/>
            <person name="Owens G.L."/>
            <person name="Carrere S."/>
            <person name="Mayjonade B."/>
            <person name="Legrand L."/>
            <person name="Gill N."/>
            <person name="Kane N.C."/>
            <person name="Bowers J.E."/>
            <person name="Hubner S."/>
            <person name="Bellec A."/>
            <person name="Berard A."/>
            <person name="Berges H."/>
            <person name="Blanchet N."/>
            <person name="Boniface M.C."/>
            <person name="Brunel D."/>
            <person name="Catrice O."/>
            <person name="Chaidir N."/>
            <person name="Claudel C."/>
            <person name="Donnadieu C."/>
            <person name="Faraut T."/>
            <person name="Fievet G."/>
            <person name="Helmstetter N."/>
            <person name="King M."/>
            <person name="Knapp S.J."/>
            <person name="Lai Z."/>
            <person name="Le Paslier M.C."/>
            <person name="Lippi Y."/>
            <person name="Lorenzon L."/>
            <person name="Mandel J.R."/>
            <person name="Marage G."/>
            <person name="Marchand G."/>
            <person name="Marquand E."/>
            <person name="Bret-Mestries E."/>
            <person name="Morien E."/>
            <person name="Nambeesan S."/>
            <person name="Nguyen T."/>
            <person name="Pegot-Espagnet P."/>
            <person name="Pouilly N."/>
            <person name="Raftis F."/>
            <person name="Sallet E."/>
            <person name="Schiex T."/>
            <person name="Thomas J."/>
            <person name="Vandecasteele C."/>
            <person name="Vares D."/>
            <person name="Vear F."/>
            <person name="Vautrin S."/>
            <person name="Crespi M."/>
            <person name="Mangin B."/>
            <person name="Burke J.M."/>
            <person name="Salse J."/>
            <person name="Munos S."/>
            <person name="Vincourt P."/>
            <person name="Rieseberg L.H."/>
            <person name="Langlade N.B."/>
        </authorList>
    </citation>
    <scope>NUCLEOTIDE SEQUENCE</scope>
    <source>
        <tissue evidence="1">Leaves</tissue>
    </source>
</reference>
<keyword evidence="2" id="KW-1185">Reference proteome</keyword>
<name>A0A9K3NUZ6_HELAN</name>
<evidence type="ECO:0000313" key="1">
    <source>
        <dbReference type="EMBL" id="KAF5812900.1"/>
    </source>
</evidence>
<accession>A0A9K3NUZ6</accession>
<comment type="caution">
    <text evidence="1">The sequence shown here is derived from an EMBL/GenBank/DDBJ whole genome shotgun (WGS) entry which is preliminary data.</text>
</comment>
<dbReference type="EMBL" id="MNCJ02000318">
    <property type="protein sequence ID" value="KAF5812900.1"/>
    <property type="molecule type" value="Genomic_DNA"/>
</dbReference>
<sequence length="87" mass="9609">MLFTVEITKGVDLIYRKLQLYPYSKTLQFYHSSIHLAYSTCSSEQGGDRHQNAEPPPILPISMTVVEVGFAAEATTIGGARDQCGCR</sequence>